<evidence type="ECO:0000313" key="3">
    <source>
        <dbReference type="Proteomes" id="UP000244005"/>
    </source>
</evidence>
<accession>A0A2R6XFJ4</accession>
<evidence type="ECO:0000313" key="2">
    <source>
        <dbReference type="EMBL" id="PTQ44877.1"/>
    </source>
</evidence>
<protein>
    <submittedName>
        <fullName evidence="2">Uncharacterized protein</fullName>
    </submittedName>
</protein>
<reference evidence="3" key="1">
    <citation type="journal article" date="2017" name="Cell">
        <title>Insights into land plant evolution garnered from the Marchantia polymorpha genome.</title>
        <authorList>
            <person name="Bowman J.L."/>
            <person name="Kohchi T."/>
            <person name="Yamato K.T."/>
            <person name="Jenkins J."/>
            <person name="Shu S."/>
            <person name="Ishizaki K."/>
            <person name="Yamaoka S."/>
            <person name="Nishihama R."/>
            <person name="Nakamura Y."/>
            <person name="Berger F."/>
            <person name="Adam C."/>
            <person name="Aki S.S."/>
            <person name="Althoff F."/>
            <person name="Araki T."/>
            <person name="Arteaga-Vazquez M.A."/>
            <person name="Balasubrmanian S."/>
            <person name="Barry K."/>
            <person name="Bauer D."/>
            <person name="Boehm C.R."/>
            <person name="Briginshaw L."/>
            <person name="Caballero-Perez J."/>
            <person name="Catarino B."/>
            <person name="Chen F."/>
            <person name="Chiyoda S."/>
            <person name="Chovatia M."/>
            <person name="Davies K.M."/>
            <person name="Delmans M."/>
            <person name="Demura T."/>
            <person name="Dierschke T."/>
            <person name="Dolan L."/>
            <person name="Dorantes-Acosta A.E."/>
            <person name="Eklund D.M."/>
            <person name="Florent S.N."/>
            <person name="Flores-Sandoval E."/>
            <person name="Fujiyama A."/>
            <person name="Fukuzawa H."/>
            <person name="Galik B."/>
            <person name="Grimanelli D."/>
            <person name="Grimwood J."/>
            <person name="Grossniklaus U."/>
            <person name="Hamada T."/>
            <person name="Haseloff J."/>
            <person name="Hetherington A.J."/>
            <person name="Higo A."/>
            <person name="Hirakawa Y."/>
            <person name="Hundley H.N."/>
            <person name="Ikeda Y."/>
            <person name="Inoue K."/>
            <person name="Inoue S.I."/>
            <person name="Ishida S."/>
            <person name="Jia Q."/>
            <person name="Kakita M."/>
            <person name="Kanazawa T."/>
            <person name="Kawai Y."/>
            <person name="Kawashima T."/>
            <person name="Kennedy M."/>
            <person name="Kinose K."/>
            <person name="Kinoshita T."/>
            <person name="Kohara Y."/>
            <person name="Koide E."/>
            <person name="Komatsu K."/>
            <person name="Kopischke S."/>
            <person name="Kubo M."/>
            <person name="Kyozuka J."/>
            <person name="Lagercrantz U."/>
            <person name="Lin S.S."/>
            <person name="Lindquist E."/>
            <person name="Lipzen A.M."/>
            <person name="Lu C.W."/>
            <person name="De Luna E."/>
            <person name="Martienssen R.A."/>
            <person name="Minamino N."/>
            <person name="Mizutani M."/>
            <person name="Mizutani M."/>
            <person name="Mochizuki N."/>
            <person name="Monte I."/>
            <person name="Mosher R."/>
            <person name="Nagasaki H."/>
            <person name="Nakagami H."/>
            <person name="Naramoto S."/>
            <person name="Nishitani K."/>
            <person name="Ohtani M."/>
            <person name="Okamoto T."/>
            <person name="Okumura M."/>
            <person name="Phillips J."/>
            <person name="Pollak B."/>
            <person name="Reinders A."/>
            <person name="Rovekamp M."/>
            <person name="Sano R."/>
            <person name="Sawa S."/>
            <person name="Schmid M.W."/>
            <person name="Shirakawa M."/>
            <person name="Solano R."/>
            <person name="Spunde A."/>
            <person name="Suetsugu N."/>
            <person name="Sugano S."/>
            <person name="Sugiyama A."/>
            <person name="Sun R."/>
            <person name="Suzuki Y."/>
            <person name="Takenaka M."/>
            <person name="Takezawa D."/>
            <person name="Tomogane H."/>
            <person name="Tsuzuki M."/>
            <person name="Ueda T."/>
            <person name="Umeda M."/>
            <person name="Ward J.M."/>
            <person name="Watanabe Y."/>
            <person name="Yazaki K."/>
            <person name="Yokoyama R."/>
            <person name="Yoshitake Y."/>
            <person name="Yotsui I."/>
            <person name="Zachgo S."/>
            <person name="Schmutz J."/>
        </authorList>
    </citation>
    <scope>NUCLEOTIDE SEQUENCE [LARGE SCALE GENOMIC DNA]</scope>
    <source>
        <strain evidence="3">Tak-1</strain>
    </source>
</reference>
<organism evidence="2 3">
    <name type="scientific">Marchantia polymorpha</name>
    <name type="common">Common liverwort</name>
    <name type="synonym">Marchantia aquatica</name>
    <dbReference type="NCBI Taxonomy" id="3197"/>
    <lineage>
        <taxon>Eukaryota</taxon>
        <taxon>Viridiplantae</taxon>
        <taxon>Streptophyta</taxon>
        <taxon>Embryophyta</taxon>
        <taxon>Marchantiophyta</taxon>
        <taxon>Marchantiopsida</taxon>
        <taxon>Marchantiidae</taxon>
        <taxon>Marchantiales</taxon>
        <taxon>Marchantiaceae</taxon>
        <taxon>Marchantia</taxon>
    </lineage>
</organism>
<dbReference type="Proteomes" id="UP000244005">
    <property type="component" value="Unassembled WGS sequence"/>
</dbReference>
<feature type="region of interest" description="Disordered" evidence="1">
    <location>
        <begin position="75"/>
        <end position="97"/>
    </location>
</feature>
<dbReference type="AlphaFoldDB" id="A0A2R6XFJ4"/>
<dbReference type="OrthoDB" id="1923958at2759"/>
<keyword evidence="3" id="KW-1185">Reference proteome</keyword>
<proteinExistence type="predicted"/>
<evidence type="ECO:0000256" key="1">
    <source>
        <dbReference type="SAM" id="MobiDB-lite"/>
    </source>
</evidence>
<sequence length="154" mass="17251">MGLLVSVAGGWTSEIAYHLQHNARQQLYDLEHQLLEAQQQFTVLKRNARALARMQKEVKCATCFVQEGNLQRRSMSVGMDTRSPADLPKKSSRMQTRRQHTVRIQALHVTSKEAESVSLENMSSNSDGLLLAVDKFLSAVDFQHGRPSNGNTSL</sequence>
<dbReference type="Gramene" id="MpUg00040.1">
    <property type="protein sequence ID" value="MpUg00040.1.cds"/>
    <property type="gene ID" value="MpUg00040"/>
</dbReference>
<gene>
    <name evidence="2" type="ORF">MARPO_0017s0005</name>
</gene>
<dbReference type="EMBL" id="KZ772689">
    <property type="protein sequence ID" value="PTQ44877.1"/>
    <property type="molecule type" value="Genomic_DNA"/>
</dbReference>
<name>A0A2R6XFJ4_MARPO</name>